<accession>A0ABS5CIB4</accession>
<dbReference type="PANTHER" id="PTHR46648:SF1">
    <property type="entry name" value="ADENOSINE 5'-MONOPHOSPHORAMIDASE HNT1"/>
    <property type="match status" value="1"/>
</dbReference>
<gene>
    <name evidence="3" type="ORF">I8J30_23185</name>
</gene>
<dbReference type="Gene3D" id="3.30.428.10">
    <property type="entry name" value="HIT-like"/>
    <property type="match status" value="1"/>
</dbReference>
<evidence type="ECO:0000256" key="1">
    <source>
        <dbReference type="PROSITE-ProRule" id="PRU00464"/>
    </source>
</evidence>
<dbReference type="InterPro" id="IPR011146">
    <property type="entry name" value="HIT-like"/>
</dbReference>
<dbReference type="SUPFAM" id="SSF54197">
    <property type="entry name" value="HIT-like"/>
    <property type="match status" value="1"/>
</dbReference>
<evidence type="ECO:0000259" key="2">
    <source>
        <dbReference type="PROSITE" id="PS51084"/>
    </source>
</evidence>
<feature type="short sequence motif" description="Histidine triad motif" evidence="1">
    <location>
        <begin position="103"/>
        <end position="107"/>
    </location>
</feature>
<reference evidence="3 4" key="1">
    <citation type="submission" date="2021-04" db="EMBL/GenBank/DDBJ databases">
        <title>Paenibacillus sp. DLE-14 whole genome sequence.</title>
        <authorList>
            <person name="Ham Y.J."/>
        </authorList>
    </citation>
    <scope>NUCLEOTIDE SEQUENCE [LARGE SCALE GENOMIC DNA]</scope>
    <source>
        <strain evidence="3 4">DLE-14</strain>
    </source>
</reference>
<dbReference type="EMBL" id="JAGKSP010000011">
    <property type="protein sequence ID" value="MBP3965624.1"/>
    <property type="molecule type" value="Genomic_DNA"/>
</dbReference>
<evidence type="ECO:0000313" key="4">
    <source>
        <dbReference type="Proteomes" id="UP000673394"/>
    </source>
</evidence>
<feature type="domain" description="HIT" evidence="2">
    <location>
        <begin position="48"/>
        <end position="118"/>
    </location>
</feature>
<name>A0ABS5CIB4_9BACL</name>
<keyword evidence="4" id="KW-1185">Reference proteome</keyword>
<dbReference type="InterPro" id="IPR001310">
    <property type="entry name" value="Histidine_triad_HIT"/>
</dbReference>
<dbReference type="RefSeq" id="WP_210662173.1">
    <property type="nucleotide sequence ID" value="NZ_JAGKSP010000011.1"/>
</dbReference>
<proteinExistence type="predicted"/>
<protein>
    <submittedName>
        <fullName evidence="3">HIT family protein</fullName>
    </submittedName>
</protein>
<dbReference type="Proteomes" id="UP000673394">
    <property type="component" value="Unassembled WGS sequence"/>
</dbReference>
<dbReference type="Pfam" id="PF01230">
    <property type="entry name" value="HIT"/>
    <property type="match status" value="1"/>
</dbReference>
<dbReference type="PANTHER" id="PTHR46648">
    <property type="entry name" value="HIT FAMILY PROTEIN 1"/>
    <property type="match status" value="1"/>
</dbReference>
<sequence length="153" mass="17095">MSKYVQDCFICRKHRGDVRSVGSTIYEDGHVHVGHIGFRGEEQTAYLGYVMVELKRHTPGLGDLSVQEAAAVGVIVNEVSRALKDVLRAEHIYSFVQGDGVPHFHMHLIPRYAGTPDHYRNPTNLINWPDAPNGGEAEVEKICSKLRAYLQAI</sequence>
<dbReference type="InterPro" id="IPR036265">
    <property type="entry name" value="HIT-like_sf"/>
</dbReference>
<organism evidence="3 4">
    <name type="scientific">Paenibacillus lignilyticus</name>
    <dbReference type="NCBI Taxonomy" id="1172615"/>
    <lineage>
        <taxon>Bacteria</taxon>
        <taxon>Bacillati</taxon>
        <taxon>Bacillota</taxon>
        <taxon>Bacilli</taxon>
        <taxon>Bacillales</taxon>
        <taxon>Paenibacillaceae</taxon>
        <taxon>Paenibacillus</taxon>
    </lineage>
</organism>
<dbReference type="PROSITE" id="PS51084">
    <property type="entry name" value="HIT_2"/>
    <property type="match status" value="1"/>
</dbReference>
<comment type="caution">
    <text evidence="3">The sequence shown here is derived from an EMBL/GenBank/DDBJ whole genome shotgun (WGS) entry which is preliminary data.</text>
</comment>
<evidence type="ECO:0000313" key="3">
    <source>
        <dbReference type="EMBL" id="MBP3965624.1"/>
    </source>
</evidence>